<dbReference type="Pfam" id="PF00534">
    <property type="entry name" value="Glycos_transf_1"/>
    <property type="match status" value="2"/>
</dbReference>
<dbReference type="InterPro" id="IPR028098">
    <property type="entry name" value="Glyco_trans_4-like_N"/>
</dbReference>
<dbReference type="SUPFAM" id="SSF53756">
    <property type="entry name" value="UDP-Glycosyltransferase/glycogen phosphorylase"/>
    <property type="match status" value="2"/>
</dbReference>
<dbReference type="Proteomes" id="UP000034893">
    <property type="component" value="Unassembled WGS sequence"/>
</dbReference>
<comment type="caution">
    <text evidence="5">The sequence shown here is derived from an EMBL/GenBank/DDBJ whole genome shotgun (WGS) entry which is preliminary data.</text>
</comment>
<dbReference type="GO" id="GO:0016757">
    <property type="term" value="F:glycosyltransferase activity"/>
    <property type="evidence" value="ECO:0007669"/>
    <property type="project" value="InterPro"/>
</dbReference>
<dbReference type="EMBL" id="LBVP01000016">
    <property type="protein sequence ID" value="KKQ89338.1"/>
    <property type="molecule type" value="Genomic_DNA"/>
</dbReference>
<evidence type="ECO:0000256" key="2">
    <source>
        <dbReference type="SAM" id="MobiDB-lite"/>
    </source>
</evidence>
<dbReference type="Gene3D" id="3.40.50.2000">
    <property type="entry name" value="Glycogen Phosphorylase B"/>
    <property type="match status" value="4"/>
</dbReference>
<feature type="domain" description="Glycosyltransferase subfamily 4-like N-terminal" evidence="4">
    <location>
        <begin position="55"/>
        <end position="233"/>
    </location>
</feature>
<dbReference type="AlphaFoldDB" id="A0A0G0LBC8"/>
<feature type="domain" description="Glycosyl transferase family 1" evidence="3">
    <location>
        <begin position="247"/>
        <end position="401"/>
    </location>
</feature>
<accession>A0A0G0LBC8</accession>
<name>A0A0G0LBC8_9BACT</name>
<evidence type="ECO:0000313" key="6">
    <source>
        <dbReference type="Proteomes" id="UP000034893"/>
    </source>
</evidence>
<sequence length="818" mass="92809">MTSSPQRGRVHRVGSDDVFSSASSPTMEGLGIRGFKNKMAKKFLKIAVLIDQLVPGGVQKYATNEVFHLNQLKHRAKLLVLMRRGYQKKFLKIFPRIPISFLSDRYPKIFKNSIKFPIFSFFSTLHLLSPYLAPQTLESENFDIIVAHGTTTCLTALSLWKKHRIPYIAVIYDPMEYILKKVYSNTPLRYVFWILSPLLFYLEGQIVKNAKIVVVISEKHLSFIQKHYQITPEILLAGTIPLFKLPKRKQNYLIASSRWESGKNPQLLLDIMKALPNNKLVVVGNWTNSVDLKSFRHKIKENNLAKRVILKTDISPKQLTKLYSEALVWIHPNIEAFGMGGFEAASCGCPVIMPKGSGLEQILRDQRDGFFLRKTTAEEFAKVVKFFTANPQIAQKMGKSAWFAIKKGHSWENHTKQLEGLINTAMKRIAVIALETGHAQGTVISGGDRLLEEMAPYLSPNVSLTVIVPEIAAWHWRNKNAKVVTLPRTFLDNNPRPFAVFVNYLLRIIKSTKIIAKLPSKDIIYSSTNVFPDIIPGFFAKLLDKNIRWLARVHHLSLSPRKRPGNWLINSGSYLLQQISIFALKKRADLVAALNPNLAKILSEHGFQKDKLLVVTAGIDIKKWQAPQSQNLSSKMFDAVFLGRMHPSKGIFDLVPIWEIVCQMLPQAKLVIIGQTAPPFLKQLKDQIKKANIDPNIEILGPLPLNLVRQYLSTSKIFLFTDHEAGFGLAGLEAMALGLPVIGYDIGILGEVFKKGFVKIKPFDTESFAKSVANLLLDNEQRSRLSLEAIIETKRHDWRKITYKFERLLFDLKGNRYL</sequence>
<feature type="region of interest" description="Disordered" evidence="2">
    <location>
        <begin position="1"/>
        <end position="26"/>
    </location>
</feature>
<evidence type="ECO:0000313" key="5">
    <source>
        <dbReference type="EMBL" id="KKQ89338.1"/>
    </source>
</evidence>
<protein>
    <submittedName>
        <fullName evidence="5">Glycosyltransferase</fullName>
    </submittedName>
</protein>
<feature type="domain" description="Glycosyl transferase family 1" evidence="3">
    <location>
        <begin position="624"/>
        <end position="786"/>
    </location>
</feature>
<keyword evidence="1 5" id="KW-0808">Transferase</keyword>
<evidence type="ECO:0000259" key="3">
    <source>
        <dbReference type="Pfam" id="PF00534"/>
    </source>
</evidence>
<reference evidence="5 6" key="1">
    <citation type="journal article" date="2015" name="Nature">
        <title>rRNA introns, odd ribosomes, and small enigmatic genomes across a large radiation of phyla.</title>
        <authorList>
            <person name="Brown C.T."/>
            <person name="Hug L.A."/>
            <person name="Thomas B.C."/>
            <person name="Sharon I."/>
            <person name="Castelle C.J."/>
            <person name="Singh A."/>
            <person name="Wilkins M.J."/>
            <person name="Williams K.H."/>
            <person name="Banfield J.F."/>
        </authorList>
    </citation>
    <scope>NUCLEOTIDE SEQUENCE [LARGE SCALE GENOMIC DNA]</scope>
</reference>
<organism evidence="5 6">
    <name type="scientific">Candidatus Curtissbacteria bacterium GW2011_GWC2_38_9</name>
    <dbReference type="NCBI Taxonomy" id="1618414"/>
    <lineage>
        <taxon>Bacteria</taxon>
        <taxon>Candidatus Curtissiibacteriota</taxon>
    </lineage>
</organism>
<evidence type="ECO:0000256" key="1">
    <source>
        <dbReference type="ARBA" id="ARBA00022679"/>
    </source>
</evidence>
<dbReference type="PANTHER" id="PTHR46401:SF2">
    <property type="entry name" value="GLYCOSYLTRANSFERASE WBBK-RELATED"/>
    <property type="match status" value="1"/>
</dbReference>
<proteinExistence type="predicted"/>
<evidence type="ECO:0000259" key="4">
    <source>
        <dbReference type="Pfam" id="PF13439"/>
    </source>
</evidence>
<dbReference type="PANTHER" id="PTHR46401">
    <property type="entry name" value="GLYCOSYLTRANSFERASE WBBK-RELATED"/>
    <property type="match status" value="1"/>
</dbReference>
<gene>
    <name evidence="5" type="ORF">UT12_C0016G0015</name>
</gene>
<dbReference type="InterPro" id="IPR001296">
    <property type="entry name" value="Glyco_trans_1"/>
</dbReference>
<dbReference type="Pfam" id="PF13439">
    <property type="entry name" value="Glyco_transf_4"/>
    <property type="match status" value="1"/>
</dbReference>
<dbReference type="CDD" id="cd03801">
    <property type="entry name" value="GT4_PimA-like"/>
    <property type="match status" value="2"/>
</dbReference>